<keyword evidence="2" id="KW-0805">Transcription regulation</keyword>
<dbReference type="InterPro" id="IPR001138">
    <property type="entry name" value="Zn2Cys6_DnaBD"/>
</dbReference>
<dbReference type="OrthoDB" id="6730379at2759"/>
<dbReference type="PANTHER" id="PTHR37534">
    <property type="entry name" value="TRANSCRIPTIONAL ACTIVATOR PROTEIN UGA3"/>
    <property type="match status" value="1"/>
</dbReference>
<organism evidence="7 8">
    <name type="scientific">Aspergillus mulundensis</name>
    <dbReference type="NCBI Taxonomy" id="1810919"/>
    <lineage>
        <taxon>Eukaryota</taxon>
        <taxon>Fungi</taxon>
        <taxon>Dikarya</taxon>
        <taxon>Ascomycota</taxon>
        <taxon>Pezizomycotina</taxon>
        <taxon>Eurotiomycetes</taxon>
        <taxon>Eurotiomycetidae</taxon>
        <taxon>Eurotiales</taxon>
        <taxon>Aspergillaceae</taxon>
        <taxon>Aspergillus</taxon>
        <taxon>Aspergillus subgen. Nidulantes</taxon>
    </lineage>
</organism>
<dbReference type="PROSITE" id="PS00463">
    <property type="entry name" value="ZN2_CY6_FUNGAL_1"/>
    <property type="match status" value="1"/>
</dbReference>
<evidence type="ECO:0000313" key="7">
    <source>
        <dbReference type="EMBL" id="RDW61825.1"/>
    </source>
</evidence>
<accession>A0A3D8QJ40</accession>
<keyword evidence="3" id="KW-0238">DNA-binding</keyword>
<dbReference type="GO" id="GO:0000976">
    <property type="term" value="F:transcription cis-regulatory region binding"/>
    <property type="evidence" value="ECO:0007669"/>
    <property type="project" value="TreeGrafter"/>
</dbReference>
<keyword evidence="8" id="KW-1185">Reference proteome</keyword>
<dbReference type="PROSITE" id="PS50048">
    <property type="entry name" value="ZN2_CY6_FUNGAL_2"/>
    <property type="match status" value="1"/>
</dbReference>
<dbReference type="PANTHER" id="PTHR37534:SF49">
    <property type="entry name" value="LYSINE BIOSYNTHESIS REGULATORY PROTEIN LYS14"/>
    <property type="match status" value="1"/>
</dbReference>
<dbReference type="GeneID" id="38120867"/>
<keyword evidence="4" id="KW-0804">Transcription</keyword>
<proteinExistence type="predicted"/>
<reference evidence="7 8" key="1">
    <citation type="journal article" date="2018" name="IMA Fungus">
        <title>IMA Genome-F 9: Draft genome sequence of Annulohypoxylon stygium, Aspergillus mulundensis, Berkeleyomyces basicola (syn. Thielaviopsis basicola), Ceratocystis smalleyi, two Cercospora beticola strains, Coleophoma cylindrospora, Fusarium fracticaudum, Phialophora cf. hyalina, and Morchella septimelata.</title>
        <authorList>
            <person name="Wingfield B.D."/>
            <person name="Bills G.F."/>
            <person name="Dong Y."/>
            <person name="Huang W."/>
            <person name="Nel W.J."/>
            <person name="Swalarsk-Parry B.S."/>
            <person name="Vaghefi N."/>
            <person name="Wilken P.M."/>
            <person name="An Z."/>
            <person name="de Beer Z.W."/>
            <person name="De Vos L."/>
            <person name="Chen L."/>
            <person name="Duong T.A."/>
            <person name="Gao Y."/>
            <person name="Hammerbacher A."/>
            <person name="Kikkert J.R."/>
            <person name="Li Y."/>
            <person name="Li H."/>
            <person name="Li K."/>
            <person name="Li Q."/>
            <person name="Liu X."/>
            <person name="Ma X."/>
            <person name="Naidoo K."/>
            <person name="Pethybridge S.J."/>
            <person name="Sun J."/>
            <person name="Steenkamp E.T."/>
            <person name="van der Nest M.A."/>
            <person name="van Wyk S."/>
            <person name="Wingfield M.J."/>
            <person name="Xiong C."/>
            <person name="Yue Q."/>
            <person name="Zhang X."/>
        </authorList>
    </citation>
    <scope>NUCLEOTIDE SEQUENCE [LARGE SCALE GENOMIC DNA]</scope>
    <source>
        <strain evidence="7 8">DSM 5745</strain>
    </source>
</reference>
<dbReference type="SMART" id="SM00066">
    <property type="entry name" value="GAL4"/>
    <property type="match status" value="1"/>
</dbReference>
<evidence type="ECO:0000256" key="4">
    <source>
        <dbReference type="ARBA" id="ARBA00023163"/>
    </source>
</evidence>
<dbReference type="GO" id="GO:0008270">
    <property type="term" value="F:zinc ion binding"/>
    <property type="evidence" value="ECO:0007669"/>
    <property type="project" value="InterPro"/>
</dbReference>
<dbReference type="Pfam" id="PF11951">
    <property type="entry name" value="Fungal_trans_2"/>
    <property type="match status" value="1"/>
</dbReference>
<comment type="caution">
    <text evidence="7">The sequence shown here is derived from an EMBL/GenBank/DDBJ whole genome shotgun (WGS) entry which is preliminary data.</text>
</comment>
<dbReference type="EMBL" id="PVWQ01000016">
    <property type="protein sequence ID" value="RDW61825.1"/>
    <property type="molecule type" value="Genomic_DNA"/>
</dbReference>
<dbReference type="GO" id="GO:0045944">
    <property type="term" value="P:positive regulation of transcription by RNA polymerase II"/>
    <property type="evidence" value="ECO:0007669"/>
    <property type="project" value="TreeGrafter"/>
</dbReference>
<dbReference type="Pfam" id="PF00172">
    <property type="entry name" value="Zn_clus"/>
    <property type="match status" value="1"/>
</dbReference>
<dbReference type="GO" id="GO:0005634">
    <property type="term" value="C:nucleus"/>
    <property type="evidence" value="ECO:0007669"/>
    <property type="project" value="UniProtKB-SubCell"/>
</dbReference>
<dbReference type="RefSeq" id="XP_026598956.1">
    <property type="nucleotide sequence ID" value="XM_026752513.1"/>
</dbReference>
<evidence type="ECO:0000256" key="5">
    <source>
        <dbReference type="ARBA" id="ARBA00023242"/>
    </source>
</evidence>
<dbReference type="GO" id="GO:0000981">
    <property type="term" value="F:DNA-binding transcription factor activity, RNA polymerase II-specific"/>
    <property type="evidence" value="ECO:0007669"/>
    <property type="project" value="InterPro"/>
</dbReference>
<evidence type="ECO:0000256" key="3">
    <source>
        <dbReference type="ARBA" id="ARBA00023125"/>
    </source>
</evidence>
<evidence type="ECO:0000256" key="1">
    <source>
        <dbReference type="ARBA" id="ARBA00004123"/>
    </source>
</evidence>
<evidence type="ECO:0000259" key="6">
    <source>
        <dbReference type="PROSITE" id="PS50048"/>
    </source>
</evidence>
<keyword evidence="5" id="KW-0539">Nucleus</keyword>
<evidence type="ECO:0000256" key="2">
    <source>
        <dbReference type="ARBA" id="ARBA00023015"/>
    </source>
</evidence>
<dbReference type="AlphaFoldDB" id="A0A3D8QJ40"/>
<dbReference type="SUPFAM" id="SSF57701">
    <property type="entry name" value="Zn2/Cys6 DNA-binding domain"/>
    <property type="match status" value="1"/>
</dbReference>
<sequence>MSRSRRKDTRRRTGCLQCKEKHIQCTEEHPRCRRCETLGLHCIWSKQSRKTQCQRKVPFQAVSLHSYIDRWIFLNVTAHDFEAEDTCIRPSSCPELDLIPALSPSPYHPLHSFPETEAYLLDYFIQGISPSCSLSASHNPYVSLVIPLCFTSETLRNALLAVAANQLCLLGRGHLRQEACLYKDKALQGVRRDLSVGLQDEGTIATVLMLCFQDISDGCSPSWMTHLRGGLQLMDSNASRRTPSLWSFFRMYFVAHDIMSHTAFDNGDADSYDDGQVSPWSENDDLDEIDVLMGCSRGLMALIRRISVLASTRAKVTTVHNAEQSPSSNAMVQILSRRAFSPSEIKNQAIATLGLHRAVVSLTQRLPSHSLDRKDLQAIAEIKRLAALLYLTERLGTRHEAAEILRGQTHMKRPSLETSAQSKYNLITSIITSISALPDTNTATLLWPLFVLGNVASENEEHRRFVLNRLFGIQKARNLGSVRRTIEAVKHAFGTRGVLDLPGDKGVEVRGSHWGHERYRFISLA</sequence>
<dbReference type="CDD" id="cd00067">
    <property type="entry name" value="GAL4"/>
    <property type="match status" value="1"/>
</dbReference>
<name>A0A3D8QJ40_9EURO</name>
<comment type="subcellular location">
    <subcellularLocation>
        <location evidence="1">Nucleus</location>
    </subcellularLocation>
</comment>
<gene>
    <name evidence="7" type="ORF">DSM5745_10497</name>
</gene>
<dbReference type="InterPro" id="IPR021858">
    <property type="entry name" value="Fun_TF"/>
</dbReference>
<evidence type="ECO:0000313" key="8">
    <source>
        <dbReference type="Proteomes" id="UP000256690"/>
    </source>
</evidence>
<dbReference type="Gene3D" id="4.10.240.10">
    <property type="entry name" value="Zn(2)-C6 fungal-type DNA-binding domain"/>
    <property type="match status" value="1"/>
</dbReference>
<dbReference type="STRING" id="1810919.A0A3D8QJ40"/>
<dbReference type="Proteomes" id="UP000256690">
    <property type="component" value="Unassembled WGS sequence"/>
</dbReference>
<feature type="domain" description="Zn(2)-C6 fungal-type" evidence="6">
    <location>
        <begin position="14"/>
        <end position="44"/>
    </location>
</feature>
<dbReference type="InterPro" id="IPR036864">
    <property type="entry name" value="Zn2-C6_fun-type_DNA-bd_sf"/>
</dbReference>
<protein>
    <recommendedName>
        <fullName evidence="6">Zn(2)-C6 fungal-type domain-containing protein</fullName>
    </recommendedName>
</protein>